<evidence type="ECO:0000259" key="2">
    <source>
        <dbReference type="PROSITE" id="PS50995"/>
    </source>
</evidence>
<feature type="domain" description="HTH marR-type" evidence="2">
    <location>
        <begin position="7"/>
        <end position="144"/>
    </location>
</feature>
<dbReference type="GO" id="GO:0006950">
    <property type="term" value="P:response to stress"/>
    <property type="evidence" value="ECO:0007669"/>
    <property type="project" value="TreeGrafter"/>
</dbReference>
<dbReference type="RefSeq" id="WP_244727559.1">
    <property type="nucleotide sequence ID" value="NZ_JALIRP010000007.1"/>
</dbReference>
<dbReference type="SMART" id="SM00347">
    <property type="entry name" value="HTH_MARR"/>
    <property type="match status" value="1"/>
</dbReference>
<accession>A0A9X1WQZ3</accession>
<dbReference type="SUPFAM" id="SSF46785">
    <property type="entry name" value="Winged helix' DNA-binding domain"/>
    <property type="match status" value="1"/>
</dbReference>
<dbReference type="PROSITE" id="PS50995">
    <property type="entry name" value="HTH_MARR_2"/>
    <property type="match status" value="1"/>
</dbReference>
<dbReference type="PANTHER" id="PTHR33164">
    <property type="entry name" value="TRANSCRIPTIONAL REGULATOR, MARR FAMILY"/>
    <property type="match status" value="1"/>
</dbReference>
<evidence type="ECO:0000313" key="3">
    <source>
        <dbReference type="EMBL" id="MCJ8013762.1"/>
    </source>
</evidence>
<dbReference type="EMBL" id="JALIRP010000007">
    <property type="protein sequence ID" value="MCJ8013762.1"/>
    <property type="molecule type" value="Genomic_DNA"/>
</dbReference>
<comment type="caution">
    <text evidence="3">The sequence shown here is derived from an EMBL/GenBank/DDBJ whole genome shotgun (WGS) entry which is preliminary data.</text>
</comment>
<dbReference type="InterPro" id="IPR000835">
    <property type="entry name" value="HTH_MarR-typ"/>
</dbReference>
<evidence type="ECO:0000313" key="4">
    <source>
        <dbReference type="Proteomes" id="UP001139347"/>
    </source>
</evidence>
<reference evidence="3" key="1">
    <citation type="submission" date="2022-04" db="EMBL/GenBank/DDBJ databases">
        <title>Paenibacillus mangrovi sp. nov., a novel endophytic bacterium isolated from bark of Kandelia candel.</title>
        <authorList>
            <person name="Tuo L."/>
        </authorList>
    </citation>
    <scope>NUCLEOTIDE SEQUENCE</scope>
    <source>
        <strain evidence="3">KQZ6P-2</strain>
    </source>
</reference>
<dbReference type="Pfam" id="PF01047">
    <property type="entry name" value="MarR"/>
    <property type="match status" value="1"/>
</dbReference>
<sequence length="144" mass="16421">MLEIFFKECLYFTASRLSRVITNMAEREFATIGLSPTSAFLLMAVYEKESISQKEIAQILHLQPSTVTRLIEKLIAKGVIVNRVEGRMSLISSTEKGRALVDEIQRCWTNLRSNYNDILGEKKGDELTLQIFEASEQLEFIEKG</sequence>
<dbReference type="InterPro" id="IPR039422">
    <property type="entry name" value="MarR/SlyA-like"/>
</dbReference>
<keyword evidence="4" id="KW-1185">Reference proteome</keyword>
<proteinExistence type="predicted"/>
<gene>
    <name evidence="3" type="ORF">MUG84_18710</name>
</gene>
<evidence type="ECO:0000256" key="1">
    <source>
        <dbReference type="ARBA" id="ARBA00023125"/>
    </source>
</evidence>
<dbReference type="InterPro" id="IPR036388">
    <property type="entry name" value="WH-like_DNA-bd_sf"/>
</dbReference>
<dbReference type="Gene3D" id="1.10.10.10">
    <property type="entry name" value="Winged helix-like DNA-binding domain superfamily/Winged helix DNA-binding domain"/>
    <property type="match status" value="1"/>
</dbReference>
<dbReference type="Proteomes" id="UP001139347">
    <property type="component" value="Unassembled WGS sequence"/>
</dbReference>
<dbReference type="GO" id="GO:0003677">
    <property type="term" value="F:DNA binding"/>
    <property type="evidence" value="ECO:0007669"/>
    <property type="project" value="UniProtKB-KW"/>
</dbReference>
<dbReference type="AlphaFoldDB" id="A0A9X1WQZ3"/>
<protein>
    <submittedName>
        <fullName evidence="3">MarR family transcriptional regulator</fullName>
    </submittedName>
</protein>
<dbReference type="GO" id="GO:0003700">
    <property type="term" value="F:DNA-binding transcription factor activity"/>
    <property type="evidence" value="ECO:0007669"/>
    <property type="project" value="InterPro"/>
</dbReference>
<organism evidence="3 4">
    <name type="scientific">Paenibacillus mangrovi</name>
    <dbReference type="NCBI Taxonomy" id="2931978"/>
    <lineage>
        <taxon>Bacteria</taxon>
        <taxon>Bacillati</taxon>
        <taxon>Bacillota</taxon>
        <taxon>Bacilli</taxon>
        <taxon>Bacillales</taxon>
        <taxon>Paenibacillaceae</taxon>
        <taxon>Paenibacillus</taxon>
    </lineage>
</organism>
<dbReference type="PANTHER" id="PTHR33164:SF43">
    <property type="entry name" value="HTH-TYPE TRANSCRIPTIONAL REPRESSOR YETL"/>
    <property type="match status" value="1"/>
</dbReference>
<dbReference type="InterPro" id="IPR036390">
    <property type="entry name" value="WH_DNA-bd_sf"/>
</dbReference>
<keyword evidence="1" id="KW-0238">DNA-binding</keyword>
<name>A0A9X1WQZ3_9BACL</name>